<dbReference type="EMBL" id="JAOAOG010000039">
    <property type="protein sequence ID" value="KAJ6252808.1"/>
    <property type="molecule type" value="Genomic_DNA"/>
</dbReference>
<sequence length="85" mass="9611">MGSFSRIVAMAPLCQHAVSSSVLEKNKHTFPIKYSEKEAFDKWTITGSIDGMVALDMDSIKILKTKIIHNELSQLVMLKWNMLIT</sequence>
<gene>
    <name evidence="1" type="ORF">M0813_13871</name>
</gene>
<proteinExistence type="predicted"/>
<protein>
    <submittedName>
        <fullName evidence="1">Uncharacterized protein</fullName>
    </submittedName>
</protein>
<dbReference type="Proteomes" id="UP001150062">
    <property type="component" value="Unassembled WGS sequence"/>
</dbReference>
<reference evidence="1" key="1">
    <citation type="submission" date="2022-08" db="EMBL/GenBank/DDBJ databases">
        <title>Novel sulfate-reducing endosymbionts in the free-living metamonad Anaeramoeba.</title>
        <authorList>
            <person name="Jerlstrom-Hultqvist J."/>
            <person name="Cepicka I."/>
            <person name="Gallot-Lavallee L."/>
            <person name="Salas-Leiva D."/>
            <person name="Curtis B.A."/>
            <person name="Zahonova K."/>
            <person name="Pipaliya S."/>
            <person name="Dacks J."/>
            <person name="Roger A.J."/>
        </authorList>
    </citation>
    <scope>NUCLEOTIDE SEQUENCE</scope>
    <source>
        <strain evidence="1">Schooner1</strain>
    </source>
</reference>
<name>A0ABQ8Z7L7_9EUKA</name>
<evidence type="ECO:0000313" key="1">
    <source>
        <dbReference type="EMBL" id="KAJ6252808.1"/>
    </source>
</evidence>
<organism evidence="1 2">
    <name type="scientific">Anaeramoeba flamelloides</name>
    <dbReference type="NCBI Taxonomy" id="1746091"/>
    <lineage>
        <taxon>Eukaryota</taxon>
        <taxon>Metamonada</taxon>
        <taxon>Anaeramoebidae</taxon>
        <taxon>Anaeramoeba</taxon>
    </lineage>
</organism>
<accession>A0ABQ8Z7L7</accession>
<evidence type="ECO:0000313" key="2">
    <source>
        <dbReference type="Proteomes" id="UP001150062"/>
    </source>
</evidence>
<keyword evidence="2" id="KW-1185">Reference proteome</keyword>
<comment type="caution">
    <text evidence="1">The sequence shown here is derived from an EMBL/GenBank/DDBJ whole genome shotgun (WGS) entry which is preliminary data.</text>
</comment>